<organism evidence="3 4">
    <name type="scientific">Pediococcus pentosaceus</name>
    <dbReference type="NCBI Taxonomy" id="1255"/>
    <lineage>
        <taxon>Bacteria</taxon>
        <taxon>Bacillati</taxon>
        <taxon>Bacillota</taxon>
        <taxon>Bacilli</taxon>
        <taxon>Lactobacillales</taxon>
        <taxon>Lactobacillaceae</taxon>
        <taxon>Pediococcus</taxon>
    </lineage>
</organism>
<keyword evidence="2" id="KW-0472">Membrane</keyword>
<feature type="region of interest" description="Disordered" evidence="1">
    <location>
        <begin position="1"/>
        <end position="55"/>
    </location>
</feature>
<comment type="caution">
    <text evidence="3">The sequence shown here is derived from an EMBL/GenBank/DDBJ whole genome shotgun (WGS) entry which is preliminary data.</text>
</comment>
<dbReference type="AlphaFoldDB" id="A0AB73HI73"/>
<proteinExistence type="predicted"/>
<feature type="compositionally biased region" description="Basic and acidic residues" evidence="1">
    <location>
        <begin position="1"/>
        <end position="20"/>
    </location>
</feature>
<name>A0AB73HI73_PEDPE</name>
<keyword evidence="2" id="KW-0812">Transmembrane</keyword>
<reference evidence="3" key="1">
    <citation type="submission" date="2020-11" db="EMBL/GenBank/DDBJ databases">
        <title>Antibiotic susceptibility profiles of Pediococcus pentosaceus from various origins and their implications for the safety assessment of strains with food-technology applications.</title>
        <authorList>
            <person name="Shani N."/>
            <person name="Oberhaensli S."/>
            <person name="Arias E."/>
        </authorList>
    </citation>
    <scope>NUCLEOTIDE SEQUENCE</scope>
    <source>
        <strain evidence="3">FAM 24207</strain>
    </source>
</reference>
<dbReference type="EMBL" id="JADOFP010000005">
    <property type="protein sequence ID" value="MBF7115347.1"/>
    <property type="molecule type" value="Genomic_DNA"/>
</dbReference>
<evidence type="ECO:0000313" key="3">
    <source>
        <dbReference type="EMBL" id="MBF7115347.1"/>
    </source>
</evidence>
<dbReference type="Proteomes" id="UP001194632">
    <property type="component" value="Unassembled WGS sequence"/>
</dbReference>
<dbReference type="RefSeq" id="WP_159251994.1">
    <property type="nucleotide sequence ID" value="NZ_CP197205.1"/>
</dbReference>
<evidence type="ECO:0000313" key="4">
    <source>
        <dbReference type="Proteomes" id="UP001194632"/>
    </source>
</evidence>
<evidence type="ECO:0000256" key="1">
    <source>
        <dbReference type="SAM" id="MobiDB-lite"/>
    </source>
</evidence>
<evidence type="ECO:0000256" key="2">
    <source>
        <dbReference type="SAM" id="Phobius"/>
    </source>
</evidence>
<feature type="compositionally biased region" description="Basic and acidic residues" evidence="1">
    <location>
        <begin position="31"/>
        <end position="46"/>
    </location>
</feature>
<protein>
    <submittedName>
        <fullName evidence="3">Uncharacterized protein</fullName>
    </submittedName>
</protein>
<sequence>MDKKKQTRAEYQRSLQKETEQIDAEQTVDEELSRSQRKQRETKDQRFNPGEQSEAKSRALAKKLNIAIAGLGIGIILVFLILFFVG</sequence>
<keyword evidence="2" id="KW-1133">Transmembrane helix</keyword>
<feature type="transmembrane region" description="Helical" evidence="2">
    <location>
        <begin position="64"/>
        <end position="85"/>
    </location>
</feature>
<feature type="compositionally biased region" description="Acidic residues" evidence="1">
    <location>
        <begin position="21"/>
        <end position="30"/>
    </location>
</feature>
<gene>
    <name evidence="3" type="ORF">ITQ90_07635</name>
</gene>
<accession>A0AB73HI73</accession>